<dbReference type="FunFam" id="3.10.20.30:FF:000010">
    <property type="entry name" value="Molybdopterin synthase sulfur carrier subunit"/>
    <property type="match status" value="1"/>
</dbReference>
<evidence type="ECO:0000256" key="2">
    <source>
        <dbReference type="ARBA" id="ARBA00022741"/>
    </source>
</evidence>
<dbReference type="Pfam" id="PF02391">
    <property type="entry name" value="MoaE"/>
    <property type="match status" value="1"/>
</dbReference>
<dbReference type="STRING" id="1830138.SAMN05443507_11355"/>
<evidence type="ECO:0000313" key="13">
    <source>
        <dbReference type="EMBL" id="SHK40775.1"/>
    </source>
</evidence>
<evidence type="ECO:0000256" key="5">
    <source>
        <dbReference type="ARBA" id="ARBA00024247"/>
    </source>
</evidence>
<dbReference type="AlphaFoldDB" id="A0A1M6S7S2"/>
<dbReference type="OrthoDB" id="9803224at2"/>
<dbReference type="InterPro" id="IPR003448">
    <property type="entry name" value="Mopterin_biosynth_MoaE"/>
</dbReference>
<dbReference type="Proteomes" id="UP000184016">
    <property type="component" value="Unassembled WGS sequence"/>
</dbReference>
<evidence type="ECO:0000256" key="8">
    <source>
        <dbReference type="ARBA" id="ARBA00075076"/>
    </source>
</evidence>
<dbReference type="GO" id="GO:0000166">
    <property type="term" value="F:nucleotide binding"/>
    <property type="evidence" value="ECO:0007669"/>
    <property type="project" value="UniProtKB-KW"/>
</dbReference>
<dbReference type="RefSeq" id="WP_083574228.1">
    <property type="nucleotide sequence ID" value="NZ_FRAF01000013.1"/>
</dbReference>
<comment type="subunit">
    <text evidence="7">Heterotetramer of 2 MoaD subunits and 2 MoaE subunits. Forms a stable heterotetrameric complex of 2 MoaD and 2 MoeB during adenylation of MoaD by MoeB. During catalysis MoaD shuttles between the two heterotetrameric complexes.</text>
</comment>
<dbReference type="InterPro" id="IPR016155">
    <property type="entry name" value="Mopterin_synth/thiamin_S_b"/>
</dbReference>
<evidence type="ECO:0000256" key="1">
    <source>
        <dbReference type="ARBA" id="ARBA00005046"/>
    </source>
</evidence>
<name>A0A1M6S7S2_9BACL</name>
<keyword evidence="14" id="KW-1185">Reference proteome</keyword>
<proteinExistence type="inferred from homology"/>
<evidence type="ECO:0000256" key="10">
    <source>
        <dbReference type="ARBA" id="ARBA00077809"/>
    </source>
</evidence>
<dbReference type="InterPro" id="IPR003749">
    <property type="entry name" value="ThiS/MoaD-like"/>
</dbReference>
<reference evidence="14" key="1">
    <citation type="submission" date="2016-11" db="EMBL/GenBank/DDBJ databases">
        <authorList>
            <person name="Varghese N."/>
            <person name="Submissions S."/>
        </authorList>
    </citation>
    <scope>NUCLEOTIDE SEQUENCE [LARGE SCALE GENOMIC DNA]</scope>
    <source>
        <strain evidence="14">USBA-503</strain>
    </source>
</reference>
<evidence type="ECO:0000256" key="9">
    <source>
        <dbReference type="ARBA" id="ARBA00076711"/>
    </source>
</evidence>
<evidence type="ECO:0000256" key="6">
    <source>
        <dbReference type="ARBA" id="ARBA00054425"/>
    </source>
</evidence>
<gene>
    <name evidence="13" type="ORF">SAMN05443507_11355</name>
</gene>
<dbReference type="CDD" id="cd00756">
    <property type="entry name" value="MoaE"/>
    <property type="match status" value="1"/>
</dbReference>
<evidence type="ECO:0000256" key="7">
    <source>
        <dbReference type="ARBA" id="ARBA00063099"/>
    </source>
</evidence>
<dbReference type="EMBL" id="FRAF01000013">
    <property type="protein sequence ID" value="SHK40775.1"/>
    <property type="molecule type" value="Genomic_DNA"/>
</dbReference>
<keyword evidence="2" id="KW-0547">Nucleotide-binding</keyword>
<dbReference type="SUPFAM" id="SSF54285">
    <property type="entry name" value="MoaD/ThiS"/>
    <property type="match status" value="1"/>
</dbReference>
<dbReference type="Pfam" id="PF02597">
    <property type="entry name" value="ThiS"/>
    <property type="match status" value="1"/>
</dbReference>
<comment type="similarity">
    <text evidence="4">Belongs to the MoaD family.</text>
</comment>
<protein>
    <recommendedName>
        <fullName evidence="5">Molybdopterin synthase sulfur carrier subunit</fullName>
    </recommendedName>
    <alternativeName>
        <fullName evidence="11">MPT synthase subunit 1</fullName>
    </alternativeName>
    <alternativeName>
        <fullName evidence="8">Molybdenum cofactor biosynthesis protein D</fullName>
    </alternativeName>
    <alternativeName>
        <fullName evidence="10">Molybdopterin-converting factor small subunit</fullName>
    </alternativeName>
    <alternativeName>
        <fullName evidence="9">Molybdopterin-converting factor subunit 1</fullName>
    </alternativeName>
    <alternativeName>
        <fullName evidence="12">Sulfur carrier protein MoaD</fullName>
    </alternativeName>
</protein>
<dbReference type="Gene3D" id="3.10.20.30">
    <property type="match status" value="1"/>
</dbReference>
<comment type="pathway">
    <text evidence="1">Cofactor biosynthesis; molybdopterin biosynthesis.</text>
</comment>
<accession>A0A1M6S7S2</accession>
<dbReference type="InterPro" id="IPR036563">
    <property type="entry name" value="MoaE_sf"/>
</dbReference>
<evidence type="ECO:0000256" key="12">
    <source>
        <dbReference type="ARBA" id="ARBA00078992"/>
    </source>
</evidence>
<evidence type="ECO:0000256" key="3">
    <source>
        <dbReference type="ARBA" id="ARBA00023150"/>
    </source>
</evidence>
<evidence type="ECO:0000256" key="11">
    <source>
        <dbReference type="ARBA" id="ARBA00078020"/>
    </source>
</evidence>
<dbReference type="PANTHER" id="PTHR23404">
    <property type="entry name" value="MOLYBDOPTERIN SYNTHASE RELATED"/>
    <property type="match status" value="1"/>
</dbReference>
<evidence type="ECO:0000313" key="14">
    <source>
        <dbReference type="Proteomes" id="UP000184016"/>
    </source>
</evidence>
<sequence length="227" mass="25896">MRIKVLFFARLRELAQTNECWIELPENAQILDVRSELTKIFPQLQQDLHRAAAALHESYAEDSTLLKDGDEIAWIPPVGGGSGKIEIISPYYQVTDEPLDLSKAYQLLEDPKFGGIVLFSGTVREWTGDRRTEKLEYEAYKDMALLQMHRLGEELETTYPGVKTLAWHRVGTLVPTETAVICAAASAHRDIAFTVCKTLIDRLKKEVPIWKKEFFSDGQTEWKENPE</sequence>
<dbReference type="SUPFAM" id="SSF54690">
    <property type="entry name" value="Molybdopterin synthase subunit MoaE"/>
    <property type="match status" value="1"/>
</dbReference>
<dbReference type="InterPro" id="IPR012675">
    <property type="entry name" value="Beta-grasp_dom_sf"/>
</dbReference>
<organism evidence="13 14">
    <name type="scientific">Alicyclobacillus tolerans</name>
    <dbReference type="NCBI Taxonomy" id="90970"/>
    <lineage>
        <taxon>Bacteria</taxon>
        <taxon>Bacillati</taxon>
        <taxon>Bacillota</taxon>
        <taxon>Bacilli</taxon>
        <taxon>Bacillales</taxon>
        <taxon>Alicyclobacillaceae</taxon>
        <taxon>Alicyclobacillus</taxon>
    </lineage>
</organism>
<dbReference type="Gene3D" id="3.90.1170.40">
    <property type="entry name" value="Molybdopterin biosynthesis MoaE subunit"/>
    <property type="match status" value="1"/>
</dbReference>
<keyword evidence="3" id="KW-0501">Molybdenum cofactor biosynthesis</keyword>
<dbReference type="GO" id="GO:0006777">
    <property type="term" value="P:Mo-molybdopterin cofactor biosynthetic process"/>
    <property type="evidence" value="ECO:0007669"/>
    <property type="project" value="UniProtKB-KW"/>
</dbReference>
<dbReference type="CDD" id="cd00754">
    <property type="entry name" value="Ubl_MoaD"/>
    <property type="match status" value="1"/>
</dbReference>
<evidence type="ECO:0000256" key="4">
    <source>
        <dbReference type="ARBA" id="ARBA00024200"/>
    </source>
</evidence>
<comment type="function">
    <text evidence="6">Involved in sulfur transfer in the conversion of molybdopterin precursor Z to molybdopterin.</text>
</comment>